<keyword evidence="4 5" id="KW-0472">Membrane</keyword>
<proteinExistence type="predicted"/>
<reference evidence="6 7" key="1">
    <citation type="journal article" date="2024" name="BMC Biol.">
        <title>Comparative genomics of Ascetosporea gives new insight into the evolutionary basis for animal parasitism in Rhizaria.</title>
        <authorList>
            <person name="Hiltunen Thoren M."/>
            <person name="Onut-Brannstrom I."/>
            <person name="Alfjorden A."/>
            <person name="Peckova H."/>
            <person name="Swords F."/>
            <person name="Hooper C."/>
            <person name="Holzer A.S."/>
            <person name="Bass D."/>
            <person name="Burki F."/>
        </authorList>
    </citation>
    <scope>NUCLEOTIDE SEQUENCE [LARGE SCALE GENOMIC DNA]</scope>
    <source>
        <strain evidence="6">20-A016</strain>
    </source>
</reference>
<dbReference type="Pfam" id="PF04791">
    <property type="entry name" value="LMBR1"/>
    <property type="match status" value="1"/>
</dbReference>
<evidence type="ECO:0000256" key="2">
    <source>
        <dbReference type="ARBA" id="ARBA00022692"/>
    </source>
</evidence>
<dbReference type="InterPro" id="IPR006876">
    <property type="entry name" value="LMBR1-like_membr_prot"/>
</dbReference>
<feature type="transmembrane region" description="Helical" evidence="5">
    <location>
        <begin position="159"/>
        <end position="183"/>
    </location>
</feature>
<evidence type="ECO:0000256" key="1">
    <source>
        <dbReference type="ARBA" id="ARBA00004141"/>
    </source>
</evidence>
<feature type="transmembrane region" description="Helical" evidence="5">
    <location>
        <begin position="81"/>
        <end position="104"/>
    </location>
</feature>
<dbReference type="Proteomes" id="UP001439008">
    <property type="component" value="Unassembled WGS sequence"/>
</dbReference>
<feature type="transmembrane region" description="Helical" evidence="5">
    <location>
        <begin position="39"/>
        <end position="61"/>
    </location>
</feature>
<keyword evidence="3 5" id="KW-1133">Transmembrane helix</keyword>
<dbReference type="EMBL" id="JBDODL010000243">
    <property type="protein sequence ID" value="MES1919271.1"/>
    <property type="molecule type" value="Genomic_DNA"/>
</dbReference>
<evidence type="ECO:0000313" key="6">
    <source>
        <dbReference type="EMBL" id="MES1919271.1"/>
    </source>
</evidence>
<keyword evidence="2 5" id="KW-0812">Transmembrane</keyword>
<evidence type="ECO:0000256" key="4">
    <source>
        <dbReference type="ARBA" id="ARBA00023136"/>
    </source>
</evidence>
<comment type="subcellular location">
    <subcellularLocation>
        <location evidence="1">Membrane</location>
        <topology evidence="1">Multi-pass membrane protein</topology>
    </subcellularLocation>
</comment>
<gene>
    <name evidence="6" type="ORF">MHBO_001130</name>
</gene>
<dbReference type="PANTHER" id="PTHR31652">
    <property type="entry name" value="LIMR FAMILY PROTEIN DDB_G0283707-RELATED"/>
    <property type="match status" value="1"/>
</dbReference>
<feature type="transmembrane region" description="Helical" evidence="5">
    <location>
        <begin position="116"/>
        <end position="139"/>
    </location>
</feature>
<evidence type="ECO:0000256" key="3">
    <source>
        <dbReference type="ARBA" id="ARBA00022989"/>
    </source>
</evidence>
<feature type="transmembrane region" description="Helical" evidence="5">
    <location>
        <begin position="6"/>
        <end position="27"/>
    </location>
</feature>
<organism evidence="6 7">
    <name type="scientific">Bonamia ostreae</name>
    <dbReference type="NCBI Taxonomy" id="126728"/>
    <lineage>
        <taxon>Eukaryota</taxon>
        <taxon>Sar</taxon>
        <taxon>Rhizaria</taxon>
        <taxon>Endomyxa</taxon>
        <taxon>Ascetosporea</taxon>
        <taxon>Haplosporida</taxon>
        <taxon>Bonamia</taxon>
    </lineage>
</organism>
<protein>
    <submittedName>
        <fullName evidence="6">Uncharacterized protein</fullName>
    </submittedName>
</protein>
<keyword evidence="7" id="KW-1185">Reference proteome</keyword>
<accession>A0ABV2AHW9</accession>
<dbReference type="PANTHER" id="PTHR31652:SF0">
    <property type="entry name" value="LIMR FAMILY PROTEIN DDB_G0283707-RELATED"/>
    <property type="match status" value="1"/>
</dbReference>
<name>A0ABV2AHW9_9EUKA</name>
<comment type="caution">
    <text evidence="6">The sequence shown here is derived from an EMBL/GenBank/DDBJ whole genome shotgun (WGS) entry which is preliminary data.</text>
</comment>
<evidence type="ECO:0000256" key="5">
    <source>
        <dbReference type="SAM" id="Phobius"/>
    </source>
</evidence>
<evidence type="ECO:0000313" key="7">
    <source>
        <dbReference type="Proteomes" id="UP001439008"/>
    </source>
</evidence>
<sequence length="330" mass="36210">MNGNDISLIITICVFPFLLLVCAALFVTRFSHPDDDTGIAPKLIAIVLMAFAFTTTIAVPASGANGSGATDISDDVLFQTFSGVTVALVVLVAPFSIFFFNAIFVKYGGDNLSKRIVKSLVGTSVCLAVYLVVLLPIFFSASDRSLSLLEYAIAVMDFIAWFPFCVLLGIGLVALPATLFCYWKYRPSPMQREDYDACRKALGARARQLYASGQEVLKRFCSPKQPRRHELLLAAKFGQHLRGSGQSRQGGLLEPAGVLPVQRRQPDLAVGAPRPLRLLCSDERVLGRGHRSGRVGLRAAPRGLDRDHRLRRDNRFPFSPKTASTSFRSR</sequence>